<dbReference type="EMBL" id="AWVH01000031">
    <property type="protein sequence ID" value="ERJ93044.1"/>
    <property type="molecule type" value="Genomic_DNA"/>
</dbReference>
<name>A0ABN0NYC3_TRELE</name>
<dbReference type="Proteomes" id="UP000016649">
    <property type="component" value="Unassembled WGS sequence"/>
</dbReference>
<comment type="caution">
    <text evidence="1">The sequence shown here is derived from an EMBL/GenBank/DDBJ whole genome shotgun (WGS) entry which is preliminary data.</text>
</comment>
<protein>
    <submittedName>
        <fullName evidence="1">Uncharacterized protein</fullName>
    </submittedName>
</protein>
<accession>A0ABN0NYC3</accession>
<evidence type="ECO:0000313" key="1">
    <source>
        <dbReference type="EMBL" id="ERJ93044.1"/>
    </source>
</evidence>
<gene>
    <name evidence="1" type="ORF">HMPREF9193_01266</name>
</gene>
<sequence>MYTLNNGTPAQISALTSASALPTAAPARHYYQLTELKQFFGERFNRKTGHFTDFGNRIITGAHQFCRFKFRLACAVGKALPDTLFPWVHFKC</sequence>
<proteinExistence type="predicted"/>
<reference evidence="1 2" key="1">
    <citation type="submission" date="2013-08" db="EMBL/GenBank/DDBJ databases">
        <authorList>
            <person name="Weinstock G."/>
            <person name="Sodergren E."/>
            <person name="Wylie T."/>
            <person name="Fulton L."/>
            <person name="Fulton R."/>
            <person name="Fronick C."/>
            <person name="O'Laughlin M."/>
            <person name="Godfrey J."/>
            <person name="Miner T."/>
            <person name="Herter B."/>
            <person name="Appelbaum E."/>
            <person name="Cordes M."/>
            <person name="Lek S."/>
            <person name="Wollam A."/>
            <person name="Pepin K.H."/>
            <person name="Palsikar V.B."/>
            <person name="Mitreva M."/>
            <person name="Wilson R.K."/>
        </authorList>
    </citation>
    <scope>NUCLEOTIDE SEQUENCE [LARGE SCALE GENOMIC DNA]</scope>
    <source>
        <strain evidence="1 2">ATCC 700332</strain>
    </source>
</reference>
<organism evidence="1 2">
    <name type="scientific">Treponema lecithinolyticum ATCC 700332</name>
    <dbReference type="NCBI Taxonomy" id="1321815"/>
    <lineage>
        <taxon>Bacteria</taxon>
        <taxon>Pseudomonadati</taxon>
        <taxon>Spirochaetota</taxon>
        <taxon>Spirochaetia</taxon>
        <taxon>Spirochaetales</taxon>
        <taxon>Treponemataceae</taxon>
        <taxon>Treponema</taxon>
    </lineage>
</organism>
<evidence type="ECO:0000313" key="2">
    <source>
        <dbReference type="Proteomes" id="UP000016649"/>
    </source>
</evidence>
<keyword evidence="2" id="KW-1185">Reference proteome</keyword>